<dbReference type="Pfam" id="PF04042">
    <property type="entry name" value="DNA_pol_E_B"/>
    <property type="match status" value="1"/>
</dbReference>
<dbReference type="AlphaFoldDB" id="E4ZGI5"/>
<dbReference type="FunFam" id="3.60.21.50:FF:000006">
    <property type="entry name" value="DNA polymerase delta subunit 2, putative"/>
    <property type="match status" value="1"/>
</dbReference>
<keyword evidence="7" id="KW-1185">Reference proteome</keyword>
<name>E4ZGI5_LEPMJ</name>
<gene>
    <name evidence="6" type="ORF">LEMA_P065310.1</name>
</gene>
<dbReference type="InParanoid" id="E4ZGI5"/>
<dbReference type="GO" id="GO:0003677">
    <property type="term" value="F:DNA binding"/>
    <property type="evidence" value="ECO:0007669"/>
    <property type="project" value="InterPro"/>
</dbReference>
<dbReference type="HOGENOM" id="CLU_021763_1_0_1"/>
<dbReference type="OrthoDB" id="3763at2759"/>
<dbReference type="eggNOG" id="KOG2732">
    <property type="taxonomic scope" value="Eukaryota"/>
</dbReference>
<feature type="compositionally biased region" description="Basic and acidic residues" evidence="3">
    <location>
        <begin position="216"/>
        <end position="226"/>
    </location>
</feature>
<feature type="region of interest" description="Disordered" evidence="3">
    <location>
        <begin position="216"/>
        <end position="235"/>
    </location>
</feature>
<accession>E4ZGI5</accession>
<dbReference type="PANTHER" id="PTHR10416">
    <property type="entry name" value="DNA POLYMERASE DELTA SUBUNIT 2"/>
    <property type="match status" value="1"/>
</dbReference>
<dbReference type="InterPro" id="IPR040663">
    <property type="entry name" value="DNA_pol_D_N"/>
</dbReference>
<dbReference type="PANTHER" id="PTHR10416:SF0">
    <property type="entry name" value="DNA POLYMERASE DELTA SUBUNIT 2"/>
    <property type="match status" value="1"/>
</dbReference>
<dbReference type="GO" id="GO:0043625">
    <property type="term" value="C:delta DNA polymerase complex"/>
    <property type="evidence" value="ECO:0007669"/>
    <property type="project" value="TreeGrafter"/>
</dbReference>
<dbReference type="OMA" id="HCILIGT"/>
<dbReference type="InterPro" id="IPR024826">
    <property type="entry name" value="DNA_pol_delta/II_ssu"/>
</dbReference>
<dbReference type="Proteomes" id="UP000002668">
    <property type="component" value="Genome"/>
</dbReference>
<dbReference type="InterPro" id="IPR007185">
    <property type="entry name" value="DNA_pol_a/d/e_bsu"/>
</dbReference>
<evidence type="ECO:0000256" key="2">
    <source>
        <dbReference type="ARBA" id="ARBA00022705"/>
    </source>
</evidence>
<proteinExistence type="inferred from homology"/>
<evidence type="ECO:0000256" key="1">
    <source>
        <dbReference type="ARBA" id="ARBA00006035"/>
    </source>
</evidence>
<dbReference type="EMBL" id="FP929064">
    <property type="protein sequence ID" value="CBX90405.1"/>
    <property type="molecule type" value="Genomic_DNA"/>
</dbReference>
<feature type="domain" description="DNA polymerase alpha/delta/epsilon subunit B" evidence="4">
    <location>
        <begin position="243"/>
        <end position="471"/>
    </location>
</feature>
<evidence type="ECO:0000313" key="6">
    <source>
        <dbReference type="EMBL" id="CBX90405.1"/>
    </source>
</evidence>
<dbReference type="Pfam" id="PF18018">
    <property type="entry name" value="DNA_pol_D_N"/>
    <property type="match status" value="1"/>
</dbReference>
<keyword evidence="2" id="KW-0235">DNA replication</keyword>
<comment type="similarity">
    <text evidence="1">Belongs to the DNA polymerase delta/II small subunit family.</text>
</comment>
<evidence type="ECO:0000259" key="5">
    <source>
        <dbReference type="Pfam" id="PF18018"/>
    </source>
</evidence>
<organism evidence="6 7">
    <name type="scientific">Leptosphaeria maculans (strain JN3 / isolate v23.1.3 / race Av1-4-5-6-7-8)</name>
    <name type="common">Blackleg fungus</name>
    <name type="synonym">Phoma lingam</name>
    <dbReference type="NCBI Taxonomy" id="985895"/>
    <lineage>
        <taxon>Eukaryota</taxon>
        <taxon>Fungi</taxon>
        <taxon>Dikarya</taxon>
        <taxon>Ascomycota</taxon>
        <taxon>Pezizomycotina</taxon>
        <taxon>Dothideomycetes</taxon>
        <taxon>Pleosporomycetidae</taxon>
        <taxon>Pleosporales</taxon>
        <taxon>Pleosporineae</taxon>
        <taxon>Leptosphaeriaceae</taxon>
        <taxon>Plenodomus</taxon>
        <taxon>Plenodomus lingam/Leptosphaeria maculans species complex</taxon>
    </lineage>
</organism>
<evidence type="ECO:0000256" key="3">
    <source>
        <dbReference type="SAM" id="MobiDB-lite"/>
    </source>
</evidence>
<reference evidence="7" key="1">
    <citation type="journal article" date="2011" name="Nat. Commun.">
        <title>Effector diversification within compartments of the Leptosphaeria maculans genome affected by Repeat-Induced Point mutations.</title>
        <authorList>
            <person name="Rouxel T."/>
            <person name="Grandaubert J."/>
            <person name="Hane J.K."/>
            <person name="Hoede C."/>
            <person name="van de Wouw A.P."/>
            <person name="Couloux A."/>
            <person name="Dominguez V."/>
            <person name="Anthouard V."/>
            <person name="Bally P."/>
            <person name="Bourras S."/>
            <person name="Cozijnsen A.J."/>
            <person name="Ciuffetti L.M."/>
            <person name="Degrave A."/>
            <person name="Dilmaghani A."/>
            <person name="Duret L."/>
            <person name="Fudal I."/>
            <person name="Goodwin S.B."/>
            <person name="Gout L."/>
            <person name="Glaser N."/>
            <person name="Linglin J."/>
            <person name="Kema G.H.J."/>
            <person name="Lapalu N."/>
            <person name="Lawrence C.B."/>
            <person name="May K."/>
            <person name="Meyer M."/>
            <person name="Ollivier B."/>
            <person name="Poulain J."/>
            <person name="Schoch C.L."/>
            <person name="Simon A."/>
            <person name="Spatafora J.W."/>
            <person name="Stachowiak A."/>
            <person name="Turgeon B.G."/>
            <person name="Tyler B.M."/>
            <person name="Vincent D."/>
            <person name="Weissenbach J."/>
            <person name="Amselem J."/>
            <person name="Quesneville H."/>
            <person name="Oliver R.P."/>
            <person name="Wincker P."/>
            <person name="Balesdent M.-H."/>
            <person name="Howlett B.J."/>
        </authorList>
    </citation>
    <scope>NUCLEOTIDE SEQUENCE [LARGE SCALE GENOMIC DNA]</scope>
    <source>
        <strain evidence="7">JN3 / isolate v23.1.3 / race Av1-4-5-6-7-8</strain>
    </source>
</reference>
<dbReference type="Gene3D" id="3.60.21.50">
    <property type="match status" value="1"/>
</dbReference>
<dbReference type="VEuPathDB" id="FungiDB:LEMA_P065310.1"/>
<dbReference type="FunCoup" id="E4ZGI5">
    <property type="interactions" value="819"/>
</dbReference>
<dbReference type="STRING" id="985895.E4ZGI5"/>
<feature type="domain" description="DNA polymerase delta subunit OB-fold" evidence="5">
    <location>
        <begin position="72"/>
        <end position="205"/>
    </location>
</feature>
<evidence type="ECO:0000313" key="7">
    <source>
        <dbReference type="Proteomes" id="UP000002668"/>
    </source>
</evidence>
<sequence length="522" mass="57845">MTRTTRLVQLHSTSNMCNSHYRFITQPAIGFLIHIDSGSGDALCAPPREPSAYNPLHTFDLPKGTDKHYGQQFADMYFLRLAQLKKCVMQKAEEAWSDFELGGEKATFIERVLDVRQGELCWIVGTVYMEMALKPNVLDDISKEHWIAAPPPRETYVSPNGQDEMMLEDESGRLRVTGESLNSHYVTGCILAALGTEQADGTFQVIATQYADLPRQPERWERDDSALSRANKPKAKRGRSGKIAIVSGLEITGQDDDDLSLDLLLEYLTGEATGPPMQATASQITRLIIAGDSLSHASPIPSREDFALKKSKSKNYGYDASSYNASPTERLDTFLAELLPTLPITLLPGASDPANVALPQQTLHTALLPKSRLYANPPAQTNETLHGLDTVTNPWSADIDGYRFLGTAGQTVADLLKYVDDVQPLEAMEMMLRWRCVAPTAPDTLWCYPFQDDDPMLLKDCPHVYFAGCQNRAASKLVEGPAGQRVLLVTVPRFRETGQLVVLDMESWEVEVVEIGIVRPDQ</sequence>
<evidence type="ECO:0000259" key="4">
    <source>
        <dbReference type="Pfam" id="PF04042"/>
    </source>
</evidence>
<dbReference type="GO" id="GO:0006271">
    <property type="term" value="P:DNA strand elongation involved in DNA replication"/>
    <property type="evidence" value="ECO:0007669"/>
    <property type="project" value="TreeGrafter"/>
</dbReference>
<protein>
    <submittedName>
        <fullName evidence="6">Similar to DNA polymerase subunit delta-2</fullName>
    </submittedName>
</protein>